<evidence type="ECO:0000313" key="2">
    <source>
        <dbReference type="EMBL" id="MFL9925794.1"/>
    </source>
</evidence>
<gene>
    <name evidence="2" type="ORF">PQR62_16050</name>
</gene>
<dbReference type="PANTHER" id="PTHR11895">
    <property type="entry name" value="TRANSAMIDASE"/>
    <property type="match status" value="1"/>
</dbReference>
<feature type="domain" description="Amidase" evidence="1">
    <location>
        <begin position="22"/>
        <end position="438"/>
    </location>
</feature>
<protein>
    <submittedName>
        <fullName evidence="2">Amidase</fullName>
    </submittedName>
</protein>
<sequence>MYPRLSQLAADLDAGRTTSAELTEQALAKITDAGGEGARVFTKVYADQARAAAQASDALRKAGLQRSAIDGLPVSVKDLFDVAGDTTQAGSVVLRGKPAATEHATVVKRLLAAGAVIIGRTNMTEFAYSGLGINPHYGTPRNPWQREIDGGRIPGGSSSGAAISVTDGMAAAAIGSDTGGSVRIPSALCGLTGFKPTARRVDMRGVLPLSLNLDSIGPLAPSVRCCALLDAVLAGEEFDLPAPMPLRGLRLLAPTNIVLDGMDAQVAAAYEKARNKLLAAGAIIDDQKVAAFDRLAAINAKGGFNAAEAYTWHRALIAEAKDAYDQRVVSRILRGKDMSASDLLDVINARGQWIAEVEQQLAGYDAMLMPTVPLVAPRIADLQASDEAYFGANGLMLRNPTFINFLDGCALSLPCHAAGDAPVGLSIAAKAGDDKRLLAIGLAVEALLAN</sequence>
<reference evidence="2 3" key="1">
    <citation type="journal article" date="2024" name="Chem. Sci.">
        <title>Discovery of megapolipeptins by genome mining of a Burkholderiales bacteria collection.</title>
        <authorList>
            <person name="Paulo B.S."/>
            <person name="Recchia M.J.J."/>
            <person name="Lee S."/>
            <person name="Fergusson C.H."/>
            <person name="Romanowski S.B."/>
            <person name="Hernandez A."/>
            <person name="Krull N."/>
            <person name="Liu D.Y."/>
            <person name="Cavanagh H."/>
            <person name="Bos A."/>
            <person name="Gray C.A."/>
            <person name="Murphy B.T."/>
            <person name="Linington R.G."/>
            <person name="Eustaquio A.S."/>
        </authorList>
    </citation>
    <scope>NUCLEOTIDE SEQUENCE [LARGE SCALE GENOMIC DNA]</scope>
    <source>
        <strain evidence="2 3">RL21-008-BIB-A</strain>
    </source>
</reference>
<dbReference type="Gene3D" id="3.90.1300.10">
    <property type="entry name" value="Amidase signature (AS) domain"/>
    <property type="match status" value="1"/>
</dbReference>
<dbReference type="InterPro" id="IPR036928">
    <property type="entry name" value="AS_sf"/>
</dbReference>
<dbReference type="RefSeq" id="WP_408158998.1">
    <property type="nucleotide sequence ID" value="NZ_JAQQFM010000007.1"/>
</dbReference>
<dbReference type="NCBIfam" id="NF005460">
    <property type="entry name" value="PRK07056.1"/>
    <property type="match status" value="1"/>
</dbReference>
<accession>A0ABW9ABG3</accession>
<dbReference type="Proteomes" id="UP001629246">
    <property type="component" value="Unassembled WGS sequence"/>
</dbReference>
<dbReference type="InterPro" id="IPR023631">
    <property type="entry name" value="Amidase_dom"/>
</dbReference>
<dbReference type="EMBL" id="JAQQFM010000007">
    <property type="protein sequence ID" value="MFL9925794.1"/>
    <property type="molecule type" value="Genomic_DNA"/>
</dbReference>
<dbReference type="SUPFAM" id="SSF75304">
    <property type="entry name" value="Amidase signature (AS) enzymes"/>
    <property type="match status" value="1"/>
</dbReference>
<dbReference type="InterPro" id="IPR000120">
    <property type="entry name" value="Amidase"/>
</dbReference>
<keyword evidence="3" id="KW-1185">Reference proteome</keyword>
<dbReference type="Pfam" id="PF01425">
    <property type="entry name" value="Amidase"/>
    <property type="match status" value="1"/>
</dbReference>
<proteinExistence type="predicted"/>
<name>A0ABW9ABG3_9BURK</name>
<comment type="caution">
    <text evidence="2">The sequence shown here is derived from an EMBL/GenBank/DDBJ whole genome shotgun (WGS) entry which is preliminary data.</text>
</comment>
<dbReference type="PANTHER" id="PTHR11895:SF176">
    <property type="entry name" value="AMIDASE AMID-RELATED"/>
    <property type="match status" value="1"/>
</dbReference>
<evidence type="ECO:0000259" key="1">
    <source>
        <dbReference type="Pfam" id="PF01425"/>
    </source>
</evidence>
<evidence type="ECO:0000313" key="3">
    <source>
        <dbReference type="Proteomes" id="UP001629246"/>
    </source>
</evidence>
<organism evidence="2 3">
    <name type="scientific">Herbaspirillum lusitanum</name>
    <dbReference type="NCBI Taxonomy" id="213312"/>
    <lineage>
        <taxon>Bacteria</taxon>
        <taxon>Pseudomonadati</taxon>
        <taxon>Pseudomonadota</taxon>
        <taxon>Betaproteobacteria</taxon>
        <taxon>Burkholderiales</taxon>
        <taxon>Oxalobacteraceae</taxon>
        <taxon>Herbaspirillum</taxon>
    </lineage>
</organism>